<dbReference type="PANTHER" id="PTHR24161:SF85">
    <property type="entry name" value="PALMITOYLTRANSFERASE HIP14"/>
    <property type="match status" value="1"/>
</dbReference>
<evidence type="ECO:0000256" key="2">
    <source>
        <dbReference type="ARBA" id="ARBA00023043"/>
    </source>
</evidence>
<feature type="repeat" description="ANK" evidence="3">
    <location>
        <begin position="51"/>
        <end position="83"/>
    </location>
</feature>
<dbReference type="AlphaFoldDB" id="A0A383VJ77"/>
<evidence type="ECO:0000313" key="6">
    <source>
        <dbReference type="Proteomes" id="UP000256970"/>
    </source>
</evidence>
<dbReference type="PROSITE" id="PS50297">
    <property type="entry name" value="ANK_REP_REGION"/>
    <property type="match status" value="2"/>
</dbReference>
<evidence type="ECO:0000256" key="1">
    <source>
        <dbReference type="ARBA" id="ARBA00022737"/>
    </source>
</evidence>
<feature type="compositionally biased region" description="Low complexity" evidence="4">
    <location>
        <begin position="389"/>
        <end position="411"/>
    </location>
</feature>
<keyword evidence="6" id="KW-1185">Reference proteome</keyword>
<feature type="region of interest" description="Disordered" evidence="4">
    <location>
        <begin position="299"/>
        <end position="411"/>
    </location>
</feature>
<evidence type="ECO:0000256" key="4">
    <source>
        <dbReference type="SAM" id="MobiDB-lite"/>
    </source>
</evidence>
<dbReference type="Pfam" id="PF00023">
    <property type="entry name" value="Ank"/>
    <property type="match status" value="1"/>
</dbReference>
<dbReference type="Gene3D" id="3.30.40.10">
    <property type="entry name" value="Zinc/RING finger domain, C3HC4 (zinc finger)"/>
    <property type="match status" value="1"/>
</dbReference>
<dbReference type="STRING" id="3088.A0A383VJ77"/>
<name>A0A383VJ77_TETOB</name>
<proteinExistence type="predicted"/>
<dbReference type="InterPro" id="IPR002110">
    <property type="entry name" value="Ankyrin_rpt"/>
</dbReference>
<feature type="compositionally biased region" description="Low complexity" evidence="4">
    <location>
        <begin position="445"/>
        <end position="491"/>
    </location>
</feature>
<dbReference type="Proteomes" id="UP000256970">
    <property type="component" value="Unassembled WGS sequence"/>
</dbReference>
<dbReference type="SMART" id="SM00248">
    <property type="entry name" value="ANK"/>
    <property type="match status" value="2"/>
</dbReference>
<evidence type="ECO:0000256" key="3">
    <source>
        <dbReference type="PROSITE-ProRule" id="PRU00023"/>
    </source>
</evidence>
<dbReference type="Pfam" id="PF13920">
    <property type="entry name" value="zf-C3HC4_3"/>
    <property type="match status" value="1"/>
</dbReference>
<organism evidence="5 6">
    <name type="scientific">Tetradesmus obliquus</name>
    <name type="common">Green alga</name>
    <name type="synonym">Acutodesmus obliquus</name>
    <dbReference type="NCBI Taxonomy" id="3088"/>
    <lineage>
        <taxon>Eukaryota</taxon>
        <taxon>Viridiplantae</taxon>
        <taxon>Chlorophyta</taxon>
        <taxon>core chlorophytes</taxon>
        <taxon>Chlorophyceae</taxon>
        <taxon>CS clade</taxon>
        <taxon>Sphaeropleales</taxon>
        <taxon>Scenedesmaceae</taxon>
        <taxon>Tetradesmus</taxon>
    </lineage>
</organism>
<dbReference type="PANTHER" id="PTHR24161">
    <property type="entry name" value="ANK_REP_REGION DOMAIN-CONTAINING PROTEIN-RELATED"/>
    <property type="match status" value="1"/>
</dbReference>
<dbReference type="PROSITE" id="PS50088">
    <property type="entry name" value="ANK_REPEAT"/>
    <property type="match status" value="2"/>
</dbReference>
<feature type="compositionally biased region" description="Low complexity" evidence="4">
    <location>
        <begin position="351"/>
        <end position="375"/>
    </location>
</feature>
<dbReference type="InterPro" id="IPR036770">
    <property type="entry name" value="Ankyrin_rpt-contain_sf"/>
</dbReference>
<dbReference type="EMBL" id="FNXT01000410">
    <property type="protein sequence ID" value="SZX64426.1"/>
    <property type="molecule type" value="Genomic_DNA"/>
</dbReference>
<sequence>MGNTSSVPERIYKAARANDVSELQGLCRDMRLNGALDVATKRKWLNWTDAEGRTALHHACQRNYLQVAQMLLDEGADVHLIAPKRAGGGSPLAEAVAGKHEGLVELLLRYGADPFTENKAGKAPLDLALELKAANILRSFERHALFAGYVNMKVLQLKGFSHAAKDRWVVVAPRFSPPSEGSGGVGIVRIMMLVYRNAAEAEPRTKCWLDGASIFRAGQEAVLRLHANHEQPRNAFTKYDNGWMLFFKQATTSYSTPSAAAAGPTGGANPASTAAGAAATYAAFMAVCYRPLDHLQAQQQMRAPGAAPAAGANPFGNPAPYSSSSGNAAAQGAFNPWWQQQQQQRPAALASVNPGPSSVPTSPTGFPTSPMSPFTQQQQYQHHAGLSLQPAGAPPQAAQQRPPALQQQQPWPEEALHAQPGETDEQFARRLASLVGGVGSGSNSGGSSPSASGRLSSAAATMPNSRLGSSASQQLLQPQLQQQPGLYPSLSAPAAGVTGGSADADAPSAPPAAELPLTSANPFRPAAAAASNAVPQQNLAPGVAAVAAAAAAAAAAAGAPLQPGSIAGAQQMPAAGSSTSLAAAGPTGGSASSGDQDLCVICLVEAREVGFLHGASVHKCVCRDCASLIQPNSPCPMCRQPIERIIGVY</sequence>
<dbReference type="InterPro" id="IPR013083">
    <property type="entry name" value="Znf_RING/FYVE/PHD"/>
</dbReference>
<protein>
    <submittedName>
        <fullName evidence="5">Uncharacterized protein</fullName>
    </submittedName>
</protein>
<feature type="region of interest" description="Disordered" evidence="4">
    <location>
        <begin position="438"/>
        <end position="515"/>
    </location>
</feature>
<accession>A0A383VJ77</accession>
<feature type="repeat" description="ANK" evidence="3">
    <location>
        <begin position="87"/>
        <end position="119"/>
    </location>
</feature>
<dbReference type="CDD" id="cd16646">
    <property type="entry name" value="mRING-HC-C2H2C4_MDM2-like"/>
    <property type="match status" value="1"/>
</dbReference>
<reference evidence="5 6" key="1">
    <citation type="submission" date="2016-10" db="EMBL/GenBank/DDBJ databases">
        <authorList>
            <person name="Cai Z."/>
        </authorList>
    </citation>
    <scope>NUCLEOTIDE SEQUENCE [LARGE SCALE GENOMIC DNA]</scope>
</reference>
<keyword evidence="1" id="KW-0677">Repeat</keyword>
<dbReference type="SUPFAM" id="SSF48403">
    <property type="entry name" value="Ankyrin repeat"/>
    <property type="match status" value="1"/>
</dbReference>
<evidence type="ECO:0000313" key="5">
    <source>
        <dbReference type="EMBL" id="SZX64426.1"/>
    </source>
</evidence>
<gene>
    <name evidence="5" type="ORF">BQ4739_LOCUS4936</name>
</gene>
<dbReference type="Gene3D" id="1.25.40.20">
    <property type="entry name" value="Ankyrin repeat-containing domain"/>
    <property type="match status" value="1"/>
</dbReference>
<keyword evidence="2 3" id="KW-0040">ANK repeat</keyword>
<feature type="compositionally biased region" description="Low complexity" evidence="4">
    <location>
        <begin position="303"/>
        <end position="344"/>
    </location>
</feature>